<dbReference type="SMART" id="SM00100">
    <property type="entry name" value="cNMP"/>
    <property type="match status" value="1"/>
</dbReference>
<organism evidence="6 7">
    <name type="scientific">Sulfurifustis variabilis</name>
    <dbReference type="NCBI Taxonomy" id="1675686"/>
    <lineage>
        <taxon>Bacteria</taxon>
        <taxon>Pseudomonadati</taxon>
        <taxon>Pseudomonadota</taxon>
        <taxon>Gammaproteobacteria</taxon>
        <taxon>Acidiferrobacterales</taxon>
        <taxon>Acidiferrobacteraceae</taxon>
        <taxon>Sulfurifustis</taxon>
    </lineage>
</organism>
<dbReference type="Pfam" id="PF13545">
    <property type="entry name" value="HTH_Crp_2"/>
    <property type="match status" value="1"/>
</dbReference>
<keyword evidence="1" id="KW-0805">Transcription regulation</keyword>
<evidence type="ECO:0000256" key="2">
    <source>
        <dbReference type="ARBA" id="ARBA00023125"/>
    </source>
</evidence>
<dbReference type="GO" id="GO:0003700">
    <property type="term" value="F:DNA-binding transcription factor activity"/>
    <property type="evidence" value="ECO:0007669"/>
    <property type="project" value="TreeGrafter"/>
</dbReference>
<dbReference type="InterPro" id="IPR050397">
    <property type="entry name" value="Env_Response_Regulators"/>
</dbReference>
<dbReference type="GO" id="GO:0003677">
    <property type="term" value="F:DNA binding"/>
    <property type="evidence" value="ECO:0007669"/>
    <property type="project" value="UniProtKB-KW"/>
</dbReference>
<proteinExistence type="predicted"/>
<keyword evidence="7" id="KW-1185">Reference proteome</keyword>
<dbReference type="SUPFAM" id="SSF46785">
    <property type="entry name" value="Winged helix' DNA-binding domain"/>
    <property type="match status" value="1"/>
</dbReference>
<keyword evidence="3" id="KW-0804">Transcription</keyword>
<evidence type="ECO:0000313" key="7">
    <source>
        <dbReference type="Proteomes" id="UP000218899"/>
    </source>
</evidence>
<evidence type="ECO:0000256" key="3">
    <source>
        <dbReference type="ARBA" id="ARBA00023163"/>
    </source>
</evidence>
<dbReference type="InterPro" id="IPR012318">
    <property type="entry name" value="HTH_CRP"/>
</dbReference>
<dbReference type="InterPro" id="IPR036390">
    <property type="entry name" value="WH_DNA-bd_sf"/>
</dbReference>
<dbReference type="Proteomes" id="UP000218899">
    <property type="component" value="Chromosome"/>
</dbReference>
<dbReference type="Gene3D" id="1.10.10.10">
    <property type="entry name" value="Winged helix-like DNA-binding domain superfamily/Winged helix DNA-binding domain"/>
    <property type="match status" value="1"/>
</dbReference>
<evidence type="ECO:0000259" key="5">
    <source>
        <dbReference type="PROSITE" id="PS51063"/>
    </source>
</evidence>
<sequence length="234" mass="26259">MNHAHDPLPELRRAYLFADMTDEHLKRLTSGMHEIHLATGDSLFRHGEPADRFYFIRSGLVKLFRLSPEGDEKIIELMHAGQTFAEAVMFMGTQGRYPVNAAAVTDAQLYAFEQKGFIGLLRESTEATFGLLASMSRRLHMLVNQIESLTLQNATYRLVAYLLEQIPREVQTSPQVQLTTPKGVIAAHLAIQPETLSRILAKLRQGGFIEVHGHHITVRDVGALRKLVQLPPAE</sequence>
<name>A0A1B4V6F4_9GAMM</name>
<evidence type="ECO:0000259" key="4">
    <source>
        <dbReference type="PROSITE" id="PS50042"/>
    </source>
</evidence>
<dbReference type="SUPFAM" id="SSF51206">
    <property type="entry name" value="cAMP-binding domain-like"/>
    <property type="match status" value="1"/>
</dbReference>
<dbReference type="PANTHER" id="PTHR24567">
    <property type="entry name" value="CRP FAMILY TRANSCRIPTIONAL REGULATORY PROTEIN"/>
    <property type="match status" value="1"/>
</dbReference>
<dbReference type="InterPro" id="IPR036388">
    <property type="entry name" value="WH-like_DNA-bd_sf"/>
</dbReference>
<dbReference type="InterPro" id="IPR018490">
    <property type="entry name" value="cNMP-bd_dom_sf"/>
</dbReference>
<dbReference type="Gene3D" id="2.60.120.10">
    <property type="entry name" value="Jelly Rolls"/>
    <property type="match status" value="1"/>
</dbReference>
<dbReference type="PROSITE" id="PS51063">
    <property type="entry name" value="HTH_CRP_2"/>
    <property type="match status" value="1"/>
</dbReference>
<dbReference type="PANTHER" id="PTHR24567:SF68">
    <property type="entry name" value="DNA-BINDING TRANSCRIPTIONAL DUAL REGULATOR CRP"/>
    <property type="match status" value="1"/>
</dbReference>
<keyword evidence="2" id="KW-0238">DNA-binding</keyword>
<dbReference type="GO" id="GO:0005829">
    <property type="term" value="C:cytosol"/>
    <property type="evidence" value="ECO:0007669"/>
    <property type="project" value="TreeGrafter"/>
</dbReference>
<feature type="domain" description="HTH crp-type" evidence="5">
    <location>
        <begin position="152"/>
        <end position="222"/>
    </location>
</feature>
<protein>
    <submittedName>
        <fullName evidence="6">Transcriptional regulator</fullName>
    </submittedName>
</protein>
<dbReference type="InterPro" id="IPR000595">
    <property type="entry name" value="cNMP-bd_dom"/>
</dbReference>
<gene>
    <name evidence="6" type="ORF">SVA_0222</name>
</gene>
<evidence type="ECO:0000313" key="6">
    <source>
        <dbReference type="EMBL" id="BAU46804.1"/>
    </source>
</evidence>
<reference evidence="6 7" key="1">
    <citation type="submission" date="2015-08" db="EMBL/GenBank/DDBJ databases">
        <title>Complete genome sequence of Sulfurifustis variabilis.</title>
        <authorList>
            <person name="Miura A."/>
            <person name="Kojima H."/>
            <person name="Fukui M."/>
        </authorList>
    </citation>
    <scope>NUCLEOTIDE SEQUENCE [LARGE SCALE GENOMIC DNA]</scope>
    <source>
        <strain evidence="7">skN76</strain>
    </source>
</reference>
<accession>A0A1B4V6F4</accession>
<dbReference type="InterPro" id="IPR014710">
    <property type="entry name" value="RmlC-like_jellyroll"/>
</dbReference>
<feature type="domain" description="Cyclic nucleotide-binding" evidence="4">
    <location>
        <begin position="16"/>
        <end position="138"/>
    </location>
</feature>
<dbReference type="EMBL" id="AP014936">
    <property type="protein sequence ID" value="BAU46804.1"/>
    <property type="molecule type" value="Genomic_DNA"/>
</dbReference>
<dbReference type="CDD" id="cd00038">
    <property type="entry name" value="CAP_ED"/>
    <property type="match status" value="1"/>
</dbReference>
<dbReference type="RefSeq" id="WP_096457563.1">
    <property type="nucleotide sequence ID" value="NZ_AP014936.1"/>
</dbReference>
<dbReference type="PROSITE" id="PS50042">
    <property type="entry name" value="CNMP_BINDING_3"/>
    <property type="match status" value="1"/>
</dbReference>
<dbReference type="OrthoDB" id="6881322at2"/>
<evidence type="ECO:0000256" key="1">
    <source>
        <dbReference type="ARBA" id="ARBA00023015"/>
    </source>
</evidence>
<dbReference type="Pfam" id="PF00027">
    <property type="entry name" value="cNMP_binding"/>
    <property type="match status" value="1"/>
</dbReference>
<dbReference type="SMART" id="SM00419">
    <property type="entry name" value="HTH_CRP"/>
    <property type="match status" value="1"/>
</dbReference>
<dbReference type="AlphaFoldDB" id="A0A1B4V6F4"/>
<dbReference type="KEGG" id="sva:SVA_0222"/>